<sequence length="177" mass="19922">MRERRIGNMWRGEISWKRKETEANGYEDEAAHAAVLVEDELQKNRETGADLRGNKRHCPNIYCTSLRASCTWKQQLSSISATVPAPPPIPPTNAELPAPSAVHCAFSELRTELRHTKASLASDVDKIRPLEDMIAEYDEIKTVVVALRNSIHALSLRTQPHSNMDQQIAKLKRDLIS</sequence>
<proteinExistence type="predicted"/>
<evidence type="ECO:0000313" key="1">
    <source>
        <dbReference type="EMBL" id="OAX34517.1"/>
    </source>
</evidence>
<dbReference type="AlphaFoldDB" id="A0A1B7MPK9"/>
<dbReference type="Proteomes" id="UP000092154">
    <property type="component" value="Unassembled WGS sequence"/>
</dbReference>
<dbReference type="OrthoDB" id="3068102at2759"/>
<name>A0A1B7MPK9_9AGAM</name>
<dbReference type="InParanoid" id="A0A1B7MPK9"/>
<reference evidence="1 2" key="1">
    <citation type="submission" date="2016-06" db="EMBL/GenBank/DDBJ databases">
        <title>Comparative genomics of the ectomycorrhizal sister species Rhizopogon vinicolor and Rhizopogon vesiculosus (Basidiomycota: Boletales) reveals a divergence of the mating type B locus.</title>
        <authorList>
            <consortium name="DOE Joint Genome Institute"/>
            <person name="Mujic A.B."/>
            <person name="Kuo A."/>
            <person name="Tritt A."/>
            <person name="Lipzen A."/>
            <person name="Chen C."/>
            <person name="Johnson J."/>
            <person name="Sharma A."/>
            <person name="Barry K."/>
            <person name="Grigoriev I.V."/>
            <person name="Spatafora J.W."/>
        </authorList>
    </citation>
    <scope>NUCLEOTIDE SEQUENCE [LARGE SCALE GENOMIC DNA]</scope>
    <source>
        <strain evidence="1 2">AM-OR11-026</strain>
    </source>
</reference>
<organism evidence="1 2">
    <name type="scientific">Rhizopogon vinicolor AM-OR11-026</name>
    <dbReference type="NCBI Taxonomy" id="1314800"/>
    <lineage>
        <taxon>Eukaryota</taxon>
        <taxon>Fungi</taxon>
        <taxon>Dikarya</taxon>
        <taxon>Basidiomycota</taxon>
        <taxon>Agaricomycotina</taxon>
        <taxon>Agaricomycetes</taxon>
        <taxon>Agaricomycetidae</taxon>
        <taxon>Boletales</taxon>
        <taxon>Suillineae</taxon>
        <taxon>Rhizopogonaceae</taxon>
        <taxon>Rhizopogon</taxon>
    </lineage>
</organism>
<accession>A0A1B7MPK9</accession>
<protein>
    <submittedName>
        <fullName evidence="1">Uncharacterized protein</fullName>
    </submittedName>
</protein>
<evidence type="ECO:0000313" key="2">
    <source>
        <dbReference type="Proteomes" id="UP000092154"/>
    </source>
</evidence>
<dbReference type="STRING" id="1314800.A0A1B7MPK9"/>
<keyword evidence="2" id="KW-1185">Reference proteome</keyword>
<gene>
    <name evidence="1" type="ORF">K503DRAFT_803518</name>
</gene>
<dbReference type="EMBL" id="KV448601">
    <property type="protein sequence ID" value="OAX34517.1"/>
    <property type="molecule type" value="Genomic_DNA"/>
</dbReference>